<organism evidence="2 3">
    <name type="scientific">Streptosporangium carneum</name>
    <dbReference type="NCBI Taxonomy" id="47481"/>
    <lineage>
        <taxon>Bacteria</taxon>
        <taxon>Bacillati</taxon>
        <taxon>Actinomycetota</taxon>
        <taxon>Actinomycetes</taxon>
        <taxon>Streptosporangiales</taxon>
        <taxon>Streptosporangiaceae</taxon>
        <taxon>Streptosporangium</taxon>
    </lineage>
</organism>
<dbReference type="Proteomes" id="UP001143474">
    <property type="component" value="Unassembled WGS sequence"/>
</dbReference>
<evidence type="ECO:0000313" key="2">
    <source>
        <dbReference type="EMBL" id="GLK13823.1"/>
    </source>
</evidence>
<keyword evidence="3" id="KW-1185">Reference proteome</keyword>
<dbReference type="EMBL" id="BSEV01000026">
    <property type="protein sequence ID" value="GLK13823.1"/>
    <property type="molecule type" value="Genomic_DNA"/>
</dbReference>
<evidence type="ECO:0000313" key="3">
    <source>
        <dbReference type="Proteomes" id="UP001143474"/>
    </source>
</evidence>
<feature type="region of interest" description="Disordered" evidence="1">
    <location>
        <begin position="1"/>
        <end position="33"/>
    </location>
</feature>
<reference evidence="2" key="1">
    <citation type="journal article" date="2014" name="Int. J. Syst. Evol. Microbiol.">
        <title>Complete genome sequence of Corynebacterium casei LMG S-19264T (=DSM 44701T), isolated from a smear-ripened cheese.</title>
        <authorList>
            <consortium name="US DOE Joint Genome Institute (JGI-PGF)"/>
            <person name="Walter F."/>
            <person name="Albersmeier A."/>
            <person name="Kalinowski J."/>
            <person name="Ruckert C."/>
        </authorList>
    </citation>
    <scope>NUCLEOTIDE SEQUENCE</scope>
    <source>
        <strain evidence="2">VKM Ac-2007</strain>
    </source>
</reference>
<reference evidence="2" key="2">
    <citation type="submission" date="2023-01" db="EMBL/GenBank/DDBJ databases">
        <authorList>
            <person name="Sun Q."/>
            <person name="Evtushenko L."/>
        </authorList>
    </citation>
    <scope>NUCLEOTIDE SEQUENCE</scope>
    <source>
        <strain evidence="2">VKM Ac-2007</strain>
    </source>
</reference>
<name>A0A9W6I9U8_9ACTN</name>
<comment type="caution">
    <text evidence="2">The sequence shown here is derived from an EMBL/GenBank/DDBJ whole genome shotgun (WGS) entry which is preliminary data.</text>
</comment>
<dbReference type="AlphaFoldDB" id="A0A9W6I9U8"/>
<proteinExistence type="predicted"/>
<protein>
    <submittedName>
        <fullName evidence="2">Uncharacterized protein</fullName>
    </submittedName>
</protein>
<evidence type="ECO:0000256" key="1">
    <source>
        <dbReference type="SAM" id="MobiDB-lite"/>
    </source>
</evidence>
<accession>A0A9W6I9U8</accession>
<gene>
    <name evidence="2" type="ORF">GCM10017600_72340</name>
</gene>
<sequence>MPVEEERGVALPGKAQFEERRSLGEAPEAMTDRRRVHVERRAQGTQRPLLAWLIHRGTPSSSYLRAVPHGGCVLNVALKGTFPKNAIIHP</sequence>